<organism evidence="2 3">
    <name type="scientific">Orchesella cincta</name>
    <name type="common">Springtail</name>
    <name type="synonym">Podura cincta</name>
    <dbReference type="NCBI Taxonomy" id="48709"/>
    <lineage>
        <taxon>Eukaryota</taxon>
        <taxon>Metazoa</taxon>
        <taxon>Ecdysozoa</taxon>
        <taxon>Arthropoda</taxon>
        <taxon>Hexapoda</taxon>
        <taxon>Collembola</taxon>
        <taxon>Entomobryomorpha</taxon>
        <taxon>Entomobryoidea</taxon>
        <taxon>Orchesellidae</taxon>
        <taxon>Orchesellinae</taxon>
        <taxon>Orchesella</taxon>
    </lineage>
</organism>
<gene>
    <name evidence="2" type="ORF">Ocin01_19107</name>
</gene>
<dbReference type="OrthoDB" id="10264062at2759"/>
<comment type="caution">
    <text evidence="2">The sequence shown here is derived from an EMBL/GenBank/DDBJ whole genome shotgun (WGS) entry which is preliminary data.</text>
</comment>
<dbReference type="STRING" id="48709.A0A1D2M3M5"/>
<accession>A0A1D2M3M5</accession>
<evidence type="ECO:0000313" key="3">
    <source>
        <dbReference type="Proteomes" id="UP000094527"/>
    </source>
</evidence>
<evidence type="ECO:0000256" key="1">
    <source>
        <dbReference type="SAM" id="MobiDB-lite"/>
    </source>
</evidence>
<protein>
    <submittedName>
        <fullName evidence="2">TBC1 domain family member 17</fullName>
    </submittedName>
</protein>
<feature type="compositionally biased region" description="Polar residues" evidence="1">
    <location>
        <begin position="75"/>
        <end position="97"/>
    </location>
</feature>
<dbReference type="Proteomes" id="UP000094527">
    <property type="component" value="Unassembled WGS sequence"/>
</dbReference>
<sequence length="129" mass="14042">MENKFGLSEILRHVNDLAMRIDLESTLTRAEAMYLQISAPEVTDKLPNKLRVILGLPEKEEPLNDAMEIVDANDAASSSQSTPRHSSKTEQGPSTSGAGDGAESNGVRRSSGSDSSLERQYEMGVNQFM</sequence>
<evidence type="ECO:0000313" key="2">
    <source>
        <dbReference type="EMBL" id="ODM87575.1"/>
    </source>
</evidence>
<reference evidence="2 3" key="1">
    <citation type="journal article" date="2016" name="Genome Biol. Evol.">
        <title>Gene Family Evolution Reflects Adaptation to Soil Environmental Stressors in the Genome of the Collembolan Orchesella cincta.</title>
        <authorList>
            <person name="Faddeeva-Vakhrusheva A."/>
            <person name="Derks M.F."/>
            <person name="Anvar S.Y."/>
            <person name="Agamennone V."/>
            <person name="Suring W."/>
            <person name="Smit S."/>
            <person name="van Straalen N.M."/>
            <person name="Roelofs D."/>
        </authorList>
    </citation>
    <scope>NUCLEOTIDE SEQUENCE [LARGE SCALE GENOMIC DNA]</scope>
    <source>
        <tissue evidence="2">Mixed pool</tissue>
    </source>
</reference>
<dbReference type="EMBL" id="LJIJ01005027">
    <property type="protein sequence ID" value="ODM87575.1"/>
    <property type="molecule type" value="Genomic_DNA"/>
</dbReference>
<keyword evidence="3" id="KW-1185">Reference proteome</keyword>
<proteinExistence type="predicted"/>
<feature type="region of interest" description="Disordered" evidence="1">
    <location>
        <begin position="61"/>
        <end position="129"/>
    </location>
</feature>
<name>A0A1D2M3M5_ORCCI</name>
<dbReference type="AlphaFoldDB" id="A0A1D2M3M5"/>